<dbReference type="Gene3D" id="3.40.50.300">
    <property type="entry name" value="P-loop containing nucleotide triphosphate hydrolases"/>
    <property type="match status" value="1"/>
</dbReference>
<dbReference type="Proteomes" id="UP000664414">
    <property type="component" value="Unassembled WGS sequence"/>
</dbReference>
<feature type="domain" description="NB-ARC" evidence="2">
    <location>
        <begin position="51"/>
        <end position="198"/>
    </location>
</feature>
<dbReference type="SUPFAM" id="SSF81901">
    <property type="entry name" value="HCP-like"/>
    <property type="match status" value="1"/>
</dbReference>
<sequence length="715" mass="81796">MQLTLFILLIFISLTSQASYGAEFTYHIPTGNTFFQGRKEELSKVSSIFKSENIVALVGLPGIGKSALAQEFSWKNKDKYNVILKLECTGDIRAQLINFGRSWNQRCATPLEKIPENYLTLDTSLQILKSWIPESSKKNLIILEDGDKSQEIKSILTTFKDKKDKFILMTSRSLNVECRKVHIEKLNRQDSIGLLEKFIEWPKDKLDKISSLLGDYPLALTQAGVLIRALPSMTPDEYQKLFEKKRSYLESLHQKVNKDTDEESINYKETVFATLALTFEDLKKKNLNAYKALTFLAFLHPNHIKEDTIKECAGLLGINKDLLHELIYDLVNSLYLTVDTTRENNAVSIYKMHPLIQVALKESLPEGTKSEIQALWVKYFRSHFSGGPHELEKFVSDRSDYYEHMKTLIEDIDADHANIQNSLELKIDLARVAVFSLADFEFGDRWAYEAEEAIKKGKNVNNFAKGRLHNTLGNITLLTDVNKAIDLTLKGIALLEKEPHKISKAEQLFALINNLPDYYSIQGNITHALEALKKAEPILRDVNNPSYYCIFFSVYANMLMFQGQNEKALSLINKSLKSIQEGRLPEPPYLFVKISKAEILARLGNFEESLKLATICYDELMKICNSDCDYKAVRLKITMATNYLFKNDLAKGLKCVTQAIEHCNKLVNGSDKIFLQGWAHLVLGEIYERKKDLSKAWREYRIAERIYDKINPNCV</sequence>
<accession>A0A8J7PL05</accession>
<evidence type="ECO:0000256" key="1">
    <source>
        <dbReference type="SAM" id="SignalP"/>
    </source>
</evidence>
<feature type="signal peptide" evidence="1">
    <location>
        <begin position="1"/>
        <end position="18"/>
    </location>
</feature>
<reference evidence="3" key="1">
    <citation type="submission" date="2021-02" db="EMBL/GenBank/DDBJ databases">
        <title>Thiocyanate and organic carbon inputs drive convergent selection for specific autotrophic Afipia and Thiobacillus strains within complex microbiomes.</title>
        <authorList>
            <person name="Huddy R.J."/>
            <person name="Sachdeva R."/>
            <person name="Kadzinga F."/>
            <person name="Kantor R.S."/>
            <person name="Harrison S.T.L."/>
            <person name="Banfield J.F."/>
        </authorList>
    </citation>
    <scope>NUCLEOTIDE SEQUENCE</scope>
    <source>
        <strain evidence="3">SCN18_10_11_15_R4_P_38_20</strain>
    </source>
</reference>
<evidence type="ECO:0000259" key="2">
    <source>
        <dbReference type="Pfam" id="PF00931"/>
    </source>
</evidence>
<dbReference type="GO" id="GO:0043531">
    <property type="term" value="F:ADP binding"/>
    <property type="evidence" value="ECO:0007669"/>
    <property type="project" value="InterPro"/>
</dbReference>
<comment type="caution">
    <text evidence="3">The sequence shown here is derived from an EMBL/GenBank/DDBJ whole genome shotgun (WGS) entry which is preliminary data.</text>
</comment>
<feature type="chain" id="PRO_5035174980" description="NB-ARC domain-containing protein" evidence="1">
    <location>
        <begin position="19"/>
        <end position="715"/>
    </location>
</feature>
<dbReference type="InterPro" id="IPR011990">
    <property type="entry name" value="TPR-like_helical_dom_sf"/>
</dbReference>
<dbReference type="SUPFAM" id="SSF52540">
    <property type="entry name" value="P-loop containing nucleoside triphosphate hydrolases"/>
    <property type="match status" value="1"/>
</dbReference>
<keyword evidence="1" id="KW-0732">Signal</keyword>
<name>A0A8J7PL05_9PROT</name>
<dbReference type="Gene3D" id="1.25.40.10">
    <property type="entry name" value="Tetratricopeptide repeat domain"/>
    <property type="match status" value="2"/>
</dbReference>
<dbReference type="PANTHER" id="PTHR35205">
    <property type="entry name" value="NB-ARC AND TPR DOMAIN PROTEIN"/>
    <property type="match status" value="1"/>
</dbReference>
<dbReference type="InterPro" id="IPR002182">
    <property type="entry name" value="NB-ARC"/>
</dbReference>
<dbReference type="EMBL" id="JAFKGL010000051">
    <property type="protein sequence ID" value="MBN9413777.1"/>
    <property type="molecule type" value="Genomic_DNA"/>
</dbReference>
<protein>
    <recommendedName>
        <fullName evidence="2">NB-ARC domain-containing protein</fullName>
    </recommendedName>
</protein>
<dbReference type="PANTHER" id="PTHR35205:SF1">
    <property type="entry name" value="ZU5 DOMAIN-CONTAINING PROTEIN"/>
    <property type="match status" value="1"/>
</dbReference>
<proteinExistence type="predicted"/>
<dbReference type="PRINTS" id="PR00364">
    <property type="entry name" value="DISEASERSIST"/>
</dbReference>
<evidence type="ECO:0000313" key="3">
    <source>
        <dbReference type="EMBL" id="MBN9413777.1"/>
    </source>
</evidence>
<dbReference type="Pfam" id="PF00931">
    <property type="entry name" value="NB-ARC"/>
    <property type="match status" value="1"/>
</dbReference>
<evidence type="ECO:0000313" key="4">
    <source>
        <dbReference type="Proteomes" id="UP000664414"/>
    </source>
</evidence>
<organism evidence="3 4">
    <name type="scientific">Candidatus Paracaedimonas acanthamoebae</name>
    <dbReference type="NCBI Taxonomy" id="244581"/>
    <lineage>
        <taxon>Bacteria</taxon>
        <taxon>Pseudomonadati</taxon>
        <taxon>Pseudomonadota</taxon>
        <taxon>Alphaproteobacteria</taxon>
        <taxon>Holosporales</taxon>
        <taxon>Caedimonadaceae</taxon>
        <taxon>Candidatus Paracaedimonas</taxon>
    </lineage>
</organism>
<gene>
    <name evidence="3" type="ORF">J0H12_07675</name>
</gene>
<dbReference type="AlphaFoldDB" id="A0A8J7PL05"/>
<dbReference type="InterPro" id="IPR027417">
    <property type="entry name" value="P-loop_NTPase"/>
</dbReference>